<evidence type="ECO:0000256" key="2">
    <source>
        <dbReference type="ARBA" id="ARBA00022448"/>
    </source>
</evidence>
<evidence type="ECO:0000256" key="3">
    <source>
        <dbReference type="ARBA" id="ARBA00022692"/>
    </source>
</evidence>
<keyword evidence="2" id="KW-0813">Transport</keyword>
<keyword evidence="3 8" id="KW-0812">Transmembrane</keyword>
<dbReference type="InterPro" id="IPR027417">
    <property type="entry name" value="P-loop_NTPase"/>
</dbReference>
<dbReference type="GO" id="GO:0016887">
    <property type="term" value="F:ATP hydrolysis activity"/>
    <property type="evidence" value="ECO:0007669"/>
    <property type="project" value="InterPro"/>
</dbReference>
<dbReference type="SUPFAM" id="SSF52540">
    <property type="entry name" value="P-loop containing nucleoside triphosphate hydrolases"/>
    <property type="match status" value="2"/>
</dbReference>
<feature type="non-terminal residue" evidence="10">
    <location>
        <position position="909"/>
    </location>
</feature>
<evidence type="ECO:0000256" key="7">
    <source>
        <dbReference type="ARBA" id="ARBA00023136"/>
    </source>
</evidence>
<keyword evidence="4" id="KW-0547">Nucleotide-binding</keyword>
<feature type="transmembrane region" description="Helical" evidence="8">
    <location>
        <begin position="478"/>
        <end position="503"/>
    </location>
</feature>
<name>A0A2P4X0T8_9STRA</name>
<dbReference type="Pfam" id="PF01061">
    <property type="entry name" value="ABC2_membrane"/>
    <property type="match status" value="1"/>
</dbReference>
<dbReference type="FunFam" id="3.40.50.300:FF:000528">
    <property type="entry name" value="ABC transporter G family member 31"/>
    <property type="match status" value="1"/>
</dbReference>
<dbReference type="InterPro" id="IPR013525">
    <property type="entry name" value="ABC2_TM"/>
</dbReference>
<dbReference type="InterPro" id="IPR043926">
    <property type="entry name" value="ABCG_dom"/>
</dbReference>
<dbReference type="SMART" id="SM00382">
    <property type="entry name" value="AAA"/>
    <property type="match status" value="1"/>
</dbReference>
<dbReference type="Pfam" id="PF19055">
    <property type="entry name" value="ABC2_membrane_7"/>
    <property type="match status" value="1"/>
</dbReference>
<keyword evidence="5" id="KW-0067">ATP-binding</keyword>
<dbReference type="AlphaFoldDB" id="A0A2P4X0T8"/>
<evidence type="ECO:0000256" key="1">
    <source>
        <dbReference type="ARBA" id="ARBA00004141"/>
    </source>
</evidence>
<dbReference type="EMBL" id="NCKW01017317">
    <property type="protein sequence ID" value="POM59166.1"/>
    <property type="molecule type" value="Genomic_DNA"/>
</dbReference>
<feature type="transmembrane region" description="Helical" evidence="8">
    <location>
        <begin position="678"/>
        <end position="704"/>
    </location>
</feature>
<dbReference type="PANTHER" id="PTHR19241">
    <property type="entry name" value="ATP-BINDING CASSETTE TRANSPORTER"/>
    <property type="match status" value="1"/>
</dbReference>
<keyword evidence="6 8" id="KW-1133">Transmembrane helix</keyword>
<evidence type="ECO:0000313" key="11">
    <source>
        <dbReference type="Proteomes" id="UP000237271"/>
    </source>
</evidence>
<evidence type="ECO:0000256" key="5">
    <source>
        <dbReference type="ARBA" id="ARBA00022840"/>
    </source>
</evidence>
<evidence type="ECO:0000256" key="4">
    <source>
        <dbReference type="ARBA" id="ARBA00022741"/>
    </source>
</evidence>
<proteinExistence type="predicted"/>
<evidence type="ECO:0000256" key="6">
    <source>
        <dbReference type="ARBA" id="ARBA00022989"/>
    </source>
</evidence>
<evidence type="ECO:0000259" key="9">
    <source>
        <dbReference type="PROSITE" id="PS50893"/>
    </source>
</evidence>
<dbReference type="InterPro" id="IPR003593">
    <property type="entry name" value="AAA+_ATPase"/>
</dbReference>
<organism evidence="10 11">
    <name type="scientific">Phytophthora palmivora</name>
    <dbReference type="NCBI Taxonomy" id="4796"/>
    <lineage>
        <taxon>Eukaryota</taxon>
        <taxon>Sar</taxon>
        <taxon>Stramenopiles</taxon>
        <taxon>Oomycota</taxon>
        <taxon>Peronosporomycetes</taxon>
        <taxon>Peronosporales</taxon>
        <taxon>Peronosporaceae</taxon>
        <taxon>Phytophthora</taxon>
    </lineage>
</organism>
<keyword evidence="7 8" id="KW-0472">Membrane</keyword>
<evidence type="ECO:0000313" key="10">
    <source>
        <dbReference type="EMBL" id="POM59166.1"/>
    </source>
</evidence>
<dbReference type="Proteomes" id="UP000237271">
    <property type="component" value="Unassembled WGS sequence"/>
</dbReference>
<feature type="transmembrane region" description="Helical" evidence="8">
    <location>
        <begin position="589"/>
        <end position="609"/>
    </location>
</feature>
<dbReference type="GO" id="GO:0140359">
    <property type="term" value="F:ABC-type transporter activity"/>
    <property type="evidence" value="ECO:0007669"/>
    <property type="project" value="InterPro"/>
</dbReference>
<dbReference type="GO" id="GO:0016020">
    <property type="term" value="C:membrane"/>
    <property type="evidence" value="ECO:0007669"/>
    <property type="project" value="UniProtKB-SubCell"/>
</dbReference>
<dbReference type="OrthoDB" id="66620at2759"/>
<reference evidence="10 11" key="1">
    <citation type="journal article" date="2017" name="Genome Biol. Evol.">
        <title>Phytophthora megakarya and P. palmivora, closely related causal agents of cacao black pod rot, underwent increases in genome sizes and gene numbers by different mechanisms.</title>
        <authorList>
            <person name="Ali S.S."/>
            <person name="Shao J."/>
            <person name="Lary D.J."/>
            <person name="Kronmiller B."/>
            <person name="Shen D."/>
            <person name="Strem M.D."/>
            <person name="Amoako-Attah I."/>
            <person name="Akrofi A.Y."/>
            <person name="Begoude B.A."/>
            <person name="Ten Hoopen G.M."/>
            <person name="Coulibaly K."/>
            <person name="Kebe B.I."/>
            <person name="Melnick R.L."/>
            <person name="Guiltinan M.J."/>
            <person name="Tyler B.M."/>
            <person name="Meinhardt L.W."/>
            <person name="Bailey B.A."/>
        </authorList>
    </citation>
    <scope>NUCLEOTIDE SEQUENCE [LARGE SCALE GENOMIC DNA]</scope>
    <source>
        <strain evidence="11">sbr112.9</strain>
    </source>
</reference>
<dbReference type="Gene3D" id="3.40.50.300">
    <property type="entry name" value="P-loop containing nucleotide triphosphate hydrolases"/>
    <property type="match status" value="2"/>
</dbReference>
<feature type="transmembrane region" description="Helical" evidence="8">
    <location>
        <begin position="524"/>
        <end position="548"/>
    </location>
</feature>
<sequence length="909" mass="100745">MPPVSSIIQHSPVKVEEIDYGSGAKLMAGGSSVLHDHVASRLKRSLGKELPQVEVRFENLSISARVAVQDENDVKSKLPTLPNVAKMGICKVFAKKNVIEKQILHPISGTFKPSTMTLVLGQPGSGKSSLLKLLSGRFPASKNVNVEGEVTYNGTPQEEVRTRLPQFVTYVPQYDRHLPTLTVNETLEFAHACSGAELSKADEQQLTLGSDEENKSALAAARALRKHYPDVVVRQLGLENCQNTVVGDAIVRGVSGGERKRVTTGEMAFGKNYVMLMDEISTGLDSAATLDIVSTLQSLAKKFNKTVVISLLQPSPEVFALFDDVMLLNDGYVMYHGPRAQALDFFEGLGFKCPPRRDVADFLMDLGTNKQHQYEIGPAPTSAEHFREAFEQSGIYHDMMENLRAPVDPILVRDNALHIAPLPEFHQNFWDGTWTLVKREMKVTMRDTTTVKSRFLMAIFLGLLQGSTFYQFDDVNSQVVIGIAFVTINFVATSHMALIPVVMAMRDVLYKQRESNFFRVSSYVIARFVAHIPVGLMESLIFGSFMYWMCGFAPTASGYILFELVLFFVSMVASAVFFFVACASPNLNVAFPIAQLLILLFVTFSGYVVTKDTIPDYMIWVYWISPQGWGVRALAVNQYHDSRFLTCVYEGIDYCSRYGMQAGEYLLSLYGVPTQKHWLWFGFIFLGALYALLMAMSCLVLEYLRFENPENTMVSDSATNDETEESYHLVKTPKGSNDQAAIAISPSKKNFVPVTLAFKDLWYSVQDPANSKESIDLLKGISGFALPGTMTALMGSSGAGKTTLMDVIAGRKTGGKIRGEILLNGHPATELAIRRSTGYCEQMDIHSVASTFREALTFSAFLRQGSDIPDSQKYDSVNECLELLDLNSIADHIVRGSSMEQMKRLTIGV</sequence>
<dbReference type="InterPro" id="IPR003439">
    <property type="entry name" value="ABC_transporter-like_ATP-bd"/>
</dbReference>
<dbReference type="GO" id="GO:0005524">
    <property type="term" value="F:ATP binding"/>
    <property type="evidence" value="ECO:0007669"/>
    <property type="project" value="UniProtKB-KW"/>
</dbReference>
<comment type="caution">
    <text evidence="10">The sequence shown here is derived from an EMBL/GenBank/DDBJ whole genome shotgun (WGS) entry which is preliminary data.</text>
</comment>
<feature type="domain" description="ABC transporter" evidence="9">
    <location>
        <begin position="84"/>
        <end position="355"/>
    </location>
</feature>
<gene>
    <name evidence="10" type="ORF">PHPALM_32148</name>
</gene>
<dbReference type="Pfam" id="PF00005">
    <property type="entry name" value="ABC_tran"/>
    <property type="match status" value="2"/>
</dbReference>
<accession>A0A2P4X0T8</accession>
<keyword evidence="11" id="KW-1185">Reference proteome</keyword>
<feature type="transmembrane region" description="Helical" evidence="8">
    <location>
        <begin position="560"/>
        <end position="582"/>
    </location>
</feature>
<comment type="subcellular location">
    <subcellularLocation>
        <location evidence="1">Membrane</location>
        <topology evidence="1">Multi-pass membrane protein</topology>
    </subcellularLocation>
</comment>
<protein>
    <recommendedName>
        <fullName evidence="9">ABC transporter domain-containing protein</fullName>
    </recommendedName>
</protein>
<dbReference type="PROSITE" id="PS50893">
    <property type="entry name" value="ABC_TRANSPORTER_2"/>
    <property type="match status" value="1"/>
</dbReference>
<evidence type="ECO:0000256" key="8">
    <source>
        <dbReference type="SAM" id="Phobius"/>
    </source>
</evidence>